<dbReference type="PANTHER" id="PTHR28574">
    <property type="entry name" value="RIKEN CDNA 6820408C15"/>
    <property type="match status" value="1"/>
</dbReference>
<evidence type="ECO:0000313" key="5">
    <source>
        <dbReference type="Proteomes" id="UP001159428"/>
    </source>
</evidence>
<feature type="coiled-coil region" evidence="1">
    <location>
        <begin position="244"/>
        <end position="328"/>
    </location>
</feature>
<gene>
    <name evidence="4" type="ORF">PMEA_00029129</name>
</gene>
<feature type="region of interest" description="Disordered" evidence="2">
    <location>
        <begin position="69"/>
        <end position="92"/>
    </location>
</feature>
<dbReference type="Pfam" id="PF15397">
    <property type="entry name" value="DUF4618"/>
    <property type="match status" value="1"/>
</dbReference>
<keyword evidence="1" id="KW-0175">Coiled coil</keyword>
<accession>A0AAU9W1B9</accession>
<evidence type="ECO:0000256" key="2">
    <source>
        <dbReference type="SAM" id="MobiDB-lite"/>
    </source>
</evidence>
<feature type="transmembrane region" description="Helical" evidence="3">
    <location>
        <begin position="176"/>
        <end position="201"/>
    </location>
</feature>
<evidence type="ECO:0000313" key="4">
    <source>
        <dbReference type="EMBL" id="CAH3041268.1"/>
    </source>
</evidence>
<keyword evidence="3" id="KW-1133">Transmembrane helix</keyword>
<dbReference type="EMBL" id="CALNXJ010000006">
    <property type="protein sequence ID" value="CAH3041268.1"/>
    <property type="molecule type" value="Genomic_DNA"/>
</dbReference>
<feature type="compositionally biased region" description="Polar residues" evidence="2">
    <location>
        <begin position="69"/>
        <end position="78"/>
    </location>
</feature>
<proteinExistence type="predicted"/>
<keyword evidence="5" id="KW-1185">Reference proteome</keyword>
<feature type="coiled-coil region" evidence="1">
    <location>
        <begin position="374"/>
        <end position="408"/>
    </location>
</feature>
<protein>
    <submittedName>
        <fullName evidence="4">Uncharacterized protein</fullName>
    </submittedName>
</protein>
<comment type="caution">
    <text evidence="4">The sequence shown here is derived from an EMBL/GenBank/DDBJ whole genome shotgun (WGS) entry which is preliminary data.</text>
</comment>
<dbReference type="PANTHER" id="PTHR28574:SF1">
    <property type="entry name" value="RIKEN CDNA 6820408C15 GENE"/>
    <property type="match status" value="1"/>
</dbReference>
<name>A0AAU9W1B9_9CNID</name>
<keyword evidence="3" id="KW-0812">Transmembrane</keyword>
<dbReference type="AlphaFoldDB" id="A0AAU9W1B9"/>
<evidence type="ECO:0000256" key="1">
    <source>
        <dbReference type="SAM" id="Coils"/>
    </source>
</evidence>
<reference evidence="4 5" key="1">
    <citation type="submission" date="2022-05" db="EMBL/GenBank/DDBJ databases">
        <authorList>
            <consortium name="Genoscope - CEA"/>
            <person name="William W."/>
        </authorList>
    </citation>
    <scope>NUCLEOTIDE SEQUENCE [LARGE SCALE GENOMIC DNA]</scope>
</reference>
<dbReference type="InterPro" id="IPR029236">
    <property type="entry name" value="DUF4618"/>
</dbReference>
<sequence>MATAEGFRTHRTTRSDSQKSGQTTLSRGWGKQAAQRLDTKDQFKNDPLLKTLEGKIAVNFGDYKPWQRTTQSRFQNEGQTRRKSASRPLSGQTVVSLGSAPGFSREKTIKIGPRPFSAATSTACSTVCNHPWTKKPPVVDDAEEKKKENVLSILKIQIKTRQKSIAEYENRKKDLYLLRILIFCFGKTLFVSIICLSEYLVCPYFEGVFISSYASNKQWWSLHGDVKSLLRKYERFRGAMSTLNKKFDKNLVITKKKLEEAKELVDKEVAELQHQLNVMDKKLLKKREEMNILLNYKDKEYPAKALQIAKLKRQREILESTFKEELEELQVVVDAERDKFSQQRITVQQEITTQVTEDTINAMGDDIKEMALQNMIMKKEVEMHKDELKSLEMNNAKLEAEIRKLLDSEALDTQAEIFPEVFGKREKCTPDMELHLDIPTHDWLPI</sequence>
<organism evidence="4 5">
    <name type="scientific">Pocillopora meandrina</name>
    <dbReference type="NCBI Taxonomy" id="46732"/>
    <lineage>
        <taxon>Eukaryota</taxon>
        <taxon>Metazoa</taxon>
        <taxon>Cnidaria</taxon>
        <taxon>Anthozoa</taxon>
        <taxon>Hexacorallia</taxon>
        <taxon>Scleractinia</taxon>
        <taxon>Astrocoeniina</taxon>
        <taxon>Pocilloporidae</taxon>
        <taxon>Pocillopora</taxon>
    </lineage>
</organism>
<evidence type="ECO:0000256" key="3">
    <source>
        <dbReference type="SAM" id="Phobius"/>
    </source>
</evidence>
<dbReference type="Proteomes" id="UP001159428">
    <property type="component" value="Unassembled WGS sequence"/>
</dbReference>
<keyword evidence="3" id="KW-0472">Membrane</keyword>
<feature type="region of interest" description="Disordered" evidence="2">
    <location>
        <begin position="1"/>
        <end position="45"/>
    </location>
</feature>